<protein>
    <recommendedName>
        <fullName evidence="7">WD_REPEATS_REGION domain-containing protein</fullName>
    </recommendedName>
</protein>
<dbReference type="PANTHER" id="PTHR22652:SF0">
    <property type="entry name" value="NUCLEOPORIN NUP43"/>
    <property type="match status" value="1"/>
</dbReference>
<accession>J9EZS9</accession>
<keyword evidence="2" id="KW-0853">WD repeat</keyword>
<dbReference type="GO" id="GO:0031080">
    <property type="term" value="C:nuclear pore outer ring"/>
    <property type="evidence" value="ECO:0007669"/>
    <property type="project" value="TreeGrafter"/>
</dbReference>
<evidence type="ECO:0000256" key="3">
    <source>
        <dbReference type="ARBA" id="ARBA00022737"/>
    </source>
</evidence>
<dbReference type="InterPro" id="IPR036322">
    <property type="entry name" value="WD40_repeat_dom_sf"/>
</dbReference>
<keyword evidence="4" id="KW-0539">Nucleus</keyword>
<evidence type="ECO:0008006" key="7">
    <source>
        <dbReference type="Google" id="ProtNLM"/>
    </source>
</evidence>
<sequence length="355" mass="38208">MDTDGQPCYRSQFGAAKFSRVRWLNLGGQQKKFLTSSYDFRNKEIAAWSLVEVDTAAHLDAKLTDDLFSCECRLMVDTDVNDLLLYDGMRFAAAMNDGSVRLLEYDEGVIKPMKKYTDVHGGCPCNALCCNSGKIICGGEGGSLVGIDLEGNAKEVVSLSMASIRSLASVARDIFVSAHLDGQVCLWDLRGEAESSRPVFSCRVTDCFQGTTSVAAHPAEPNLVGFGTEDGGIGFLDTRRSSCLLNVVAVSFPVGTVWEVAFHPVYPSNFYCATGKGHLLHLSVKGSGLSSSTSNFNSQSRANAWLSPSVRSGNANVTALIDCLTSVSTFSISTNGIIACSDNQMITYIDKKYLA</sequence>
<dbReference type="EMBL" id="ADBV01000300">
    <property type="protein sequence ID" value="EJW87753.1"/>
    <property type="molecule type" value="Genomic_DNA"/>
</dbReference>
<comment type="subcellular location">
    <subcellularLocation>
        <location evidence="1">Nucleus</location>
    </subcellularLocation>
</comment>
<dbReference type="Proteomes" id="UP000004810">
    <property type="component" value="Unassembled WGS sequence"/>
</dbReference>
<keyword evidence="3" id="KW-0677">Repeat</keyword>
<gene>
    <name evidence="5" type="ORF">WUBG_01333</name>
</gene>
<reference evidence="6" key="1">
    <citation type="submission" date="2012-08" db="EMBL/GenBank/DDBJ databases">
        <title>The Genome Sequence of Wuchereria bancrofti.</title>
        <authorList>
            <person name="Nutman T.B."/>
            <person name="Fink D.L."/>
            <person name="Russ C."/>
            <person name="Young S."/>
            <person name="Zeng Q."/>
            <person name="Koehrsen M."/>
            <person name="Alvarado L."/>
            <person name="Berlin A."/>
            <person name="Chapman S.B."/>
            <person name="Chen Z."/>
            <person name="Freedman E."/>
            <person name="Gellesch M."/>
            <person name="Goldberg J."/>
            <person name="Griggs A."/>
            <person name="Gujja S."/>
            <person name="Heilman E.R."/>
            <person name="Heiman D."/>
            <person name="Hepburn T."/>
            <person name="Howarth C."/>
            <person name="Jen D."/>
            <person name="Larson L."/>
            <person name="Lewis B."/>
            <person name="Mehta T."/>
            <person name="Park D."/>
            <person name="Pearson M."/>
            <person name="Roberts A."/>
            <person name="Saif S."/>
            <person name="Shea T."/>
            <person name="Shenoy N."/>
            <person name="Sisk P."/>
            <person name="Stolte C."/>
            <person name="Sykes S."/>
            <person name="Walk T."/>
            <person name="White J."/>
            <person name="Yandava C."/>
            <person name="Haas B."/>
            <person name="Henn M.R."/>
            <person name="Nusbaum C."/>
            <person name="Birren B."/>
        </authorList>
    </citation>
    <scope>NUCLEOTIDE SEQUENCE [LARGE SCALE GENOMIC DNA]</scope>
    <source>
        <strain evidence="6">NA</strain>
    </source>
</reference>
<dbReference type="Gene3D" id="2.130.10.10">
    <property type="entry name" value="YVTN repeat-like/Quinoprotein amine dehydrogenase"/>
    <property type="match status" value="1"/>
</dbReference>
<evidence type="ECO:0000313" key="6">
    <source>
        <dbReference type="Proteomes" id="UP000004810"/>
    </source>
</evidence>
<evidence type="ECO:0000256" key="1">
    <source>
        <dbReference type="ARBA" id="ARBA00004123"/>
    </source>
</evidence>
<dbReference type="InterPro" id="IPR015943">
    <property type="entry name" value="WD40/YVTN_repeat-like_dom_sf"/>
</dbReference>
<evidence type="ECO:0000256" key="4">
    <source>
        <dbReference type="ARBA" id="ARBA00023242"/>
    </source>
</evidence>
<name>J9EZS9_WUCBA</name>
<comment type="caution">
    <text evidence="5">The sequence shown here is derived from an EMBL/GenBank/DDBJ whole genome shotgun (WGS) entry which is preliminary data.</text>
</comment>
<evidence type="ECO:0000313" key="5">
    <source>
        <dbReference type="EMBL" id="EJW87753.1"/>
    </source>
</evidence>
<dbReference type="PANTHER" id="PTHR22652">
    <property type="entry name" value="NUCLEOPORIN NUP43"/>
    <property type="match status" value="1"/>
</dbReference>
<dbReference type="AlphaFoldDB" id="J9EZS9"/>
<organism evidence="5 6">
    <name type="scientific">Wuchereria bancrofti</name>
    <dbReference type="NCBI Taxonomy" id="6293"/>
    <lineage>
        <taxon>Eukaryota</taxon>
        <taxon>Metazoa</taxon>
        <taxon>Ecdysozoa</taxon>
        <taxon>Nematoda</taxon>
        <taxon>Chromadorea</taxon>
        <taxon>Rhabditida</taxon>
        <taxon>Spirurina</taxon>
        <taxon>Spiruromorpha</taxon>
        <taxon>Filarioidea</taxon>
        <taxon>Onchocercidae</taxon>
        <taxon>Wuchereria</taxon>
    </lineage>
</organism>
<dbReference type="SUPFAM" id="SSF50978">
    <property type="entry name" value="WD40 repeat-like"/>
    <property type="match status" value="1"/>
</dbReference>
<proteinExistence type="predicted"/>
<evidence type="ECO:0000256" key="2">
    <source>
        <dbReference type="ARBA" id="ARBA00022574"/>
    </source>
</evidence>